<feature type="region of interest" description="Disordered" evidence="1">
    <location>
        <begin position="1"/>
        <end position="32"/>
    </location>
</feature>
<evidence type="ECO:0000256" key="1">
    <source>
        <dbReference type="SAM" id="MobiDB-lite"/>
    </source>
</evidence>
<keyword evidence="3" id="KW-1185">Reference proteome</keyword>
<protein>
    <submittedName>
        <fullName evidence="2">Jg13040 protein</fullName>
    </submittedName>
</protein>
<name>A0A8S4RKT0_9NEOP</name>
<gene>
    <name evidence="2" type="primary">jg13040</name>
    <name evidence="2" type="ORF">PAEG_LOCUS15712</name>
</gene>
<dbReference type="AlphaFoldDB" id="A0A8S4RKT0"/>
<comment type="caution">
    <text evidence="2">The sequence shown here is derived from an EMBL/GenBank/DDBJ whole genome shotgun (WGS) entry which is preliminary data.</text>
</comment>
<feature type="region of interest" description="Disordered" evidence="1">
    <location>
        <begin position="69"/>
        <end position="91"/>
    </location>
</feature>
<dbReference type="EMBL" id="CAKXAJ010025374">
    <property type="protein sequence ID" value="CAH2238649.1"/>
    <property type="molecule type" value="Genomic_DNA"/>
</dbReference>
<dbReference type="Proteomes" id="UP000838756">
    <property type="component" value="Unassembled WGS sequence"/>
</dbReference>
<reference evidence="2" key="1">
    <citation type="submission" date="2022-03" db="EMBL/GenBank/DDBJ databases">
        <authorList>
            <person name="Lindestad O."/>
        </authorList>
    </citation>
    <scope>NUCLEOTIDE SEQUENCE</scope>
</reference>
<dbReference type="OrthoDB" id="2161780at2759"/>
<evidence type="ECO:0000313" key="3">
    <source>
        <dbReference type="Proteomes" id="UP000838756"/>
    </source>
</evidence>
<accession>A0A8S4RKT0</accession>
<proteinExistence type="predicted"/>
<sequence length="215" mass="24185">MEDPPASGMDSKKPSSEDEITSSTDRRPFGGLEFQVSEVVGRLEAGVNAQDAVLNPQDAEVNSQDAEVNFPDAPEMNKKEPRKTIPGFFEPDETPMDEILKVLEDIVMKTDPSCESMEPPLLPTDAVTRAAILSHSIAALFARLERSHASKLGGYIASETTRWMSYLFRLEDYNAYYHQEQLEGLVRVTKMLLHHRYPRYLEDGGIKSLNFSNIY</sequence>
<evidence type="ECO:0000313" key="2">
    <source>
        <dbReference type="EMBL" id="CAH2238649.1"/>
    </source>
</evidence>
<organism evidence="2 3">
    <name type="scientific">Pararge aegeria aegeria</name>
    <dbReference type="NCBI Taxonomy" id="348720"/>
    <lineage>
        <taxon>Eukaryota</taxon>
        <taxon>Metazoa</taxon>
        <taxon>Ecdysozoa</taxon>
        <taxon>Arthropoda</taxon>
        <taxon>Hexapoda</taxon>
        <taxon>Insecta</taxon>
        <taxon>Pterygota</taxon>
        <taxon>Neoptera</taxon>
        <taxon>Endopterygota</taxon>
        <taxon>Lepidoptera</taxon>
        <taxon>Glossata</taxon>
        <taxon>Ditrysia</taxon>
        <taxon>Papilionoidea</taxon>
        <taxon>Nymphalidae</taxon>
        <taxon>Satyrinae</taxon>
        <taxon>Satyrini</taxon>
        <taxon>Parargina</taxon>
        <taxon>Pararge</taxon>
    </lineage>
</organism>